<dbReference type="InterPro" id="IPR036700">
    <property type="entry name" value="BOBF_sf"/>
</dbReference>
<organism evidence="3 4">
    <name type="scientific">Desulfovibrio porci</name>
    <dbReference type="NCBI Taxonomy" id="2605782"/>
    <lineage>
        <taxon>Bacteria</taxon>
        <taxon>Pseudomonadati</taxon>
        <taxon>Thermodesulfobacteriota</taxon>
        <taxon>Desulfovibrionia</taxon>
        <taxon>Desulfovibrionales</taxon>
        <taxon>Desulfovibrionaceae</taxon>
        <taxon>Desulfovibrio</taxon>
    </lineage>
</organism>
<proteinExistence type="predicted"/>
<dbReference type="Proteomes" id="UP000477488">
    <property type="component" value="Unassembled WGS sequence"/>
</dbReference>
<feature type="signal peptide" evidence="2">
    <location>
        <begin position="1"/>
        <end position="22"/>
    </location>
</feature>
<dbReference type="PANTHER" id="PTHR36571:SF1">
    <property type="entry name" value="PROTEIN YGIW"/>
    <property type="match status" value="1"/>
</dbReference>
<dbReference type="PANTHER" id="PTHR36571">
    <property type="entry name" value="PROTEIN YGIW"/>
    <property type="match status" value="1"/>
</dbReference>
<dbReference type="RefSeq" id="WP_154509541.1">
    <property type="nucleotide sequence ID" value="NZ_JAXELC010000003.1"/>
</dbReference>
<sequence>MRVLALLLLLFCLVFPAGSARAAGFEGPGVSPVVTRAADVLDARDDAPCVLEGHILEKIPFRKNRYVFGDESGRVVVEIENDIFGHLTVTPHDRVRLMGHVDWSRKRPNEVEVDALALID</sequence>
<dbReference type="EMBL" id="VUMH01000003">
    <property type="protein sequence ID" value="MSS27311.1"/>
    <property type="molecule type" value="Genomic_DNA"/>
</dbReference>
<evidence type="ECO:0000256" key="2">
    <source>
        <dbReference type="SAM" id="SignalP"/>
    </source>
</evidence>
<dbReference type="Gene3D" id="2.40.50.200">
    <property type="entry name" value="Bacterial OB-fold"/>
    <property type="match status" value="1"/>
</dbReference>
<keyword evidence="1 2" id="KW-0732">Signal</keyword>
<keyword evidence="4" id="KW-1185">Reference proteome</keyword>
<dbReference type="Pfam" id="PF04076">
    <property type="entry name" value="BOF"/>
    <property type="match status" value="1"/>
</dbReference>
<reference evidence="3 4" key="1">
    <citation type="submission" date="2019-09" db="EMBL/GenBank/DDBJ databases">
        <title>In-depth cultivation of the pig gut microbiome towards novel bacterial diversity and tailored functional studies.</title>
        <authorList>
            <person name="Wylensek D."/>
            <person name="Hitch T.C.A."/>
            <person name="Clavel T."/>
        </authorList>
    </citation>
    <scope>NUCLEOTIDE SEQUENCE [LARGE SCALE GENOMIC DNA]</scope>
    <source>
        <strain evidence="3 4">PG-178-WT-4</strain>
    </source>
</reference>
<feature type="chain" id="PRO_5026982448" evidence="2">
    <location>
        <begin position="23"/>
        <end position="120"/>
    </location>
</feature>
<evidence type="ECO:0000313" key="3">
    <source>
        <dbReference type="EMBL" id="MSS27311.1"/>
    </source>
</evidence>
<gene>
    <name evidence="3" type="ORF">FYJ44_04450</name>
</gene>
<dbReference type="SUPFAM" id="SSF101756">
    <property type="entry name" value="Hypothetical protein YgiW"/>
    <property type="match status" value="1"/>
</dbReference>
<comment type="caution">
    <text evidence="3">The sequence shown here is derived from an EMBL/GenBank/DDBJ whole genome shotgun (WGS) entry which is preliminary data.</text>
</comment>
<dbReference type="InterPro" id="IPR005220">
    <property type="entry name" value="CarO-like"/>
</dbReference>
<protein>
    <submittedName>
        <fullName evidence="3">NirD/YgiW/YdeI family stress tolerance protein</fullName>
    </submittedName>
</protein>
<dbReference type="AlphaFoldDB" id="A0A6L5XK06"/>
<accession>A0A6L5XK06</accession>
<name>A0A6L5XK06_9BACT</name>
<dbReference type="NCBIfam" id="NF033674">
    <property type="entry name" value="stress_OB_fold"/>
    <property type="match status" value="1"/>
</dbReference>
<evidence type="ECO:0000313" key="4">
    <source>
        <dbReference type="Proteomes" id="UP000477488"/>
    </source>
</evidence>
<evidence type="ECO:0000256" key="1">
    <source>
        <dbReference type="ARBA" id="ARBA00022729"/>
    </source>
</evidence>